<protein>
    <submittedName>
        <fullName evidence="4">Uncharacterized protein LOC110982189</fullName>
    </submittedName>
</protein>
<dbReference type="AlphaFoldDB" id="A0A8B7YTW3"/>
<sequence length="284" mass="31350">MIASAATFGRYLWPCALRHSKSLLASRSLATPSAHPYAANQQAREDLAAAYRGLDFYGMGEGICTHLTTRAPPRSGSGDMMLLIPYGLHWSEVTASCLIGVDIHTGKVVEGDGDVEPSAANIHTAIYKSKGDTVNCIMHTHQFYTMLLSCLEQPGLRNIHQHAMRFYGRVAYDRSYGGTAHEGEAESTRLARNLGDKDFLIMGNHGVLGVGHSLAYVFDSMYYLERAAKLQVLAAATGMKQFEASDEVALKVANYFEAHGDQFWDKHFAGIKNLLQRRQPDYRS</sequence>
<feature type="domain" description="Class II aldolase/adducin N-terminal" evidence="2">
    <location>
        <begin position="45"/>
        <end position="232"/>
    </location>
</feature>
<dbReference type="GeneID" id="110982189"/>
<dbReference type="InterPro" id="IPR036409">
    <property type="entry name" value="Aldolase_II/adducin_N_sf"/>
</dbReference>
<name>A0A8B7YTW3_ACAPL</name>
<dbReference type="Gene3D" id="3.40.225.10">
    <property type="entry name" value="Class II aldolase/adducin N-terminal domain"/>
    <property type="match status" value="1"/>
</dbReference>
<dbReference type="OMA" id="YYDEQLA"/>
<gene>
    <name evidence="4" type="primary">LOC110982189</name>
</gene>
<evidence type="ECO:0000256" key="1">
    <source>
        <dbReference type="ARBA" id="ARBA00006274"/>
    </source>
</evidence>
<dbReference type="PANTHER" id="PTHR10672:SF21">
    <property type="entry name" value="CLASS II ALDOLASE_ADDUCIN N-TERMINAL DOMAIN-CONTAINING PROTEIN"/>
    <property type="match status" value="1"/>
</dbReference>
<evidence type="ECO:0000313" key="4">
    <source>
        <dbReference type="RefSeq" id="XP_022096137.1"/>
    </source>
</evidence>
<dbReference type="SUPFAM" id="SSF53639">
    <property type="entry name" value="AraD/HMP-PK domain-like"/>
    <property type="match status" value="1"/>
</dbReference>
<dbReference type="PANTHER" id="PTHR10672">
    <property type="entry name" value="ADDUCIN"/>
    <property type="match status" value="1"/>
</dbReference>
<dbReference type="GO" id="GO:0005886">
    <property type="term" value="C:plasma membrane"/>
    <property type="evidence" value="ECO:0007669"/>
    <property type="project" value="UniProtKB-SubCell"/>
</dbReference>
<dbReference type="OrthoDB" id="3238794at2759"/>
<reference evidence="4" key="1">
    <citation type="submission" date="2025-08" db="UniProtKB">
        <authorList>
            <consortium name="RefSeq"/>
        </authorList>
    </citation>
    <scope>IDENTIFICATION</scope>
</reference>
<dbReference type="Pfam" id="PF00596">
    <property type="entry name" value="Aldolase_II"/>
    <property type="match status" value="1"/>
</dbReference>
<accession>A0A8B7YTW3</accession>
<dbReference type="RefSeq" id="XP_022096137.1">
    <property type="nucleotide sequence ID" value="XM_022240445.1"/>
</dbReference>
<proteinExistence type="inferred from homology"/>
<dbReference type="GO" id="GO:0051015">
    <property type="term" value="F:actin filament binding"/>
    <property type="evidence" value="ECO:0007669"/>
    <property type="project" value="TreeGrafter"/>
</dbReference>
<dbReference type="GO" id="GO:0005856">
    <property type="term" value="C:cytoskeleton"/>
    <property type="evidence" value="ECO:0007669"/>
    <property type="project" value="TreeGrafter"/>
</dbReference>
<dbReference type="InterPro" id="IPR051017">
    <property type="entry name" value="Aldolase-II_Adducin_sf"/>
</dbReference>
<keyword evidence="3" id="KW-1185">Reference proteome</keyword>
<evidence type="ECO:0000259" key="2">
    <source>
        <dbReference type="SMART" id="SM01007"/>
    </source>
</evidence>
<comment type="similarity">
    <text evidence="1">Belongs to the aldolase class II family. Adducin subfamily.</text>
</comment>
<dbReference type="InterPro" id="IPR001303">
    <property type="entry name" value="Aldolase_II/adducin_N"/>
</dbReference>
<organism evidence="3 4">
    <name type="scientific">Acanthaster planci</name>
    <name type="common">Crown-of-thorns starfish</name>
    <dbReference type="NCBI Taxonomy" id="133434"/>
    <lineage>
        <taxon>Eukaryota</taxon>
        <taxon>Metazoa</taxon>
        <taxon>Echinodermata</taxon>
        <taxon>Eleutherozoa</taxon>
        <taxon>Asterozoa</taxon>
        <taxon>Asteroidea</taxon>
        <taxon>Valvatacea</taxon>
        <taxon>Valvatida</taxon>
        <taxon>Acanthasteridae</taxon>
        <taxon>Acanthaster</taxon>
    </lineage>
</organism>
<dbReference type="Proteomes" id="UP000694845">
    <property type="component" value="Unplaced"/>
</dbReference>
<dbReference type="KEGG" id="aplc:110982189"/>
<dbReference type="SMART" id="SM01007">
    <property type="entry name" value="Aldolase_II"/>
    <property type="match status" value="1"/>
</dbReference>
<evidence type="ECO:0000313" key="3">
    <source>
        <dbReference type="Proteomes" id="UP000694845"/>
    </source>
</evidence>